<proteinExistence type="predicted"/>
<keyword evidence="2" id="KW-1185">Reference proteome</keyword>
<evidence type="ECO:0000313" key="1">
    <source>
        <dbReference type="EMBL" id="TWT94376.1"/>
    </source>
</evidence>
<dbReference type="Proteomes" id="UP000316213">
    <property type="component" value="Unassembled WGS sequence"/>
</dbReference>
<sequence length="235" mass="27789">MKLPVQSINKLFRECFPGESPIQVDLKKRTELAKQWYEKLSRIDGVRLANHPGDRDSRSRTLCRFTIPEPHLDHQYWRTDELRLETNDDHQLILTLGNWRRGDHVAVVSSIDEIADLVRQTLQRYARRQASDQKRDKVRQFKSKAILAQVEKMADEDRFDYAATTDTKKLKLYVRLSKTDLIEIVIPFARFEQVVPKLRDTITTMRELHQNGLRFRTSTKQRLPYDVRWVVKSDA</sequence>
<dbReference type="RefSeq" id="WP_146579273.1">
    <property type="nucleotide sequence ID" value="NZ_SJPM01000008.1"/>
</dbReference>
<dbReference type="OrthoDB" id="251617at2"/>
<accession>A0A5C6A4L2</accession>
<protein>
    <submittedName>
        <fullName evidence="1">Uncharacterized protein</fullName>
    </submittedName>
</protein>
<comment type="caution">
    <text evidence="1">The sequence shown here is derived from an EMBL/GenBank/DDBJ whole genome shotgun (WGS) entry which is preliminary data.</text>
</comment>
<organism evidence="1 2">
    <name type="scientific">Neorhodopirellula pilleata</name>
    <dbReference type="NCBI Taxonomy" id="2714738"/>
    <lineage>
        <taxon>Bacteria</taxon>
        <taxon>Pseudomonadati</taxon>
        <taxon>Planctomycetota</taxon>
        <taxon>Planctomycetia</taxon>
        <taxon>Pirellulales</taxon>
        <taxon>Pirellulaceae</taxon>
        <taxon>Neorhodopirellula</taxon>
    </lineage>
</organism>
<dbReference type="AlphaFoldDB" id="A0A5C6A4L2"/>
<evidence type="ECO:0000313" key="2">
    <source>
        <dbReference type="Proteomes" id="UP000316213"/>
    </source>
</evidence>
<reference evidence="1 2" key="1">
    <citation type="submission" date="2019-02" db="EMBL/GenBank/DDBJ databases">
        <title>Deep-cultivation of Planctomycetes and their phenomic and genomic characterization uncovers novel biology.</title>
        <authorList>
            <person name="Wiegand S."/>
            <person name="Jogler M."/>
            <person name="Boedeker C."/>
            <person name="Pinto D."/>
            <person name="Vollmers J."/>
            <person name="Rivas-Marin E."/>
            <person name="Kohn T."/>
            <person name="Peeters S.H."/>
            <person name="Heuer A."/>
            <person name="Rast P."/>
            <person name="Oberbeckmann S."/>
            <person name="Bunk B."/>
            <person name="Jeske O."/>
            <person name="Meyerdierks A."/>
            <person name="Storesund J.E."/>
            <person name="Kallscheuer N."/>
            <person name="Luecker S."/>
            <person name="Lage O.M."/>
            <person name="Pohl T."/>
            <person name="Merkel B.J."/>
            <person name="Hornburger P."/>
            <person name="Mueller R.-W."/>
            <person name="Bruemmer F."/>
            <person name="Labrenz M."/>
            <person name="Spormann A.M."/>
            <person name="Op Den Camp H."/>
            <person name="Overmann J."/>
            <person name="Amann R."/>
            <person name="Jetten M.S.M."/>
            <person name="Mascher T."/>
            <person name="Medema M.H."/>
            <person name="Devos D.P."/>
            <person name="Kaster A.-K."/>
            <person name="Ovreas L."/>
            <person name="Rohde M."/>
            <person name="Galperin M.Y."/>
            <person name="Jogler C."/>
        </authorList>
    </citation>
    <scope>NUCLEOTIDE SEQUENCE [LARGE SCALE GENOMIC DNA]</scope>
    <source>
        <strain evidence="1 2">Pla100</strain>
    </source>
</reference>
<name>A0A5C6A4L2_9BACT</name>
<dbReference type="EMBL" id="SJPM01000008">
    <property type="protein sequence ID" value="TWT94376.1"/>
    <property type="molecule type" value="Genomic_DNA"/>
</dbReference>
<gene>
    <name evidence="1" type="ORF">Pla100_39880</name>
</gene>